<organism evidence="3 4">
    <name type="scientific">Marchantia polymorpha subsp. ruderalis</name>
    <dbReference type="NCBI Taxonomy" id="1480154"/>
    <lineage>
        <taxon>Eukaryota</taxon>
        <taxon>Viridiplantae</taxon>
        <taxon>Streptophyta</taxon>
        <taxon>Embryophyta</taxon>
        <taxon>Marchantiophyta</taxon>
        <taxon>Marchantiopsida</taxon>
        <taxon>Marchantiidae</taxon>
        <taxon>Marchantiales</taxon>
        <taxon>Marchantiaceae</taxon>
        <taxon>Marchantia</taxon>
    </lineage>
</organism>
<keyword evidence="1" id="KW-0175">Coiled coil</keyword>
<accession>A0A176W0F4</accession>
<reference evidence="3" key="1">
    <citation type="submission" date="2016-03" db="EMBL/GenBank/DDBJ databases">
        <title>Mechanisms controlling the formation of the plant cell surface in tip-growing cells are functionally conserved among land plants.</title>
        <authorList>
            <person name="Honkanen S."/>
            <person name="Jones V.A."/>
            <person name="Morieri G."/>
            <person name="Champion C."/>
            <person name="Hetherington A.J."/>
            <person name="Kelly S."/>
            <person name="Saint-Marcoux D."/>
            <person name="Proust H."/>
            <person name="Prescott H."/>
            <person name="Dolan L."/>
        </authorList>
    </citation>
    <scope>NUCLEOTIDE SEQUENCE [LARGE SCALE GENOMIC DNA]</scope>
    <source>
        <tissue evidence="3">Whole gametophyte</tissue>
    </source>
</reference>
<dbReference type="Proteomes" id="UP000077202">
    <property type="component" value="Unassembled WGS sequence"/>
</dbReference>
<feature type="region of interest" description="Disordered" evidence="2">
    <location>
        <begin position="1"/>
        <end position="49"/>
    </location>
</feature>
<keyword evidence="4" id="KW-1185">Reference proteome</keyword>
<feature type="compositionally biased region" description="Basic residues" evidence="2">
    <location>
        <begin position="14"/>
        <end position="28"/>
    </location>
</feature>
<sequence>MPSPLGCSFDGRMRLRQKKKRQSKRRKPVPSAEWLREKNQPPRGYRPHPERWQVSDWEQIFGQCAGEEDDLLFKCESVHVTKEEEIFFGALFKNYKSSKIVYKTRDYKDRKRREFRAGTTSDFTATHDHLHDILAEAERRKLVLPADSSADTGRAVVTRDSPSSEEDVSAEVLGRPSDLPAPKAQVPSEEARRPLGHRGRHAATAKVPTMERCLPTEQVPFDDSPSGQSRAFGAGAVEGVAFGSTDFGSSAFGADAPGASCSGRRQGGGDTCAFGTNAFGDSSTGRGGGSGVGVRYTNRCALRAGGTTTPVALQLRDDVATNAQREIEELRARVETEINSKRAQTRILAKKLVRQTRTLEKSETARKADKELLGRLQSQCDELRAQRAKAELQLAEVEDHNRRAIDRTREELVSRVDRCLRGYARWEIAARERMTLREMEIRAAALMSGDSRRRRRVAKRLESFLSRSRDAIANLEAEFQVCVGGVLRCTVCPPSDLRVEHL</sequence>
<feature type="coiled-coil region" evidence="1">
    <location>
        <begin position="320"/>
        <end position="407"/>
    </location>
</feature>
<dbReference type="AlphaFoldDB" id="A0A176W0F4"/>
<proteinExistence type="predicted"/>
<name>A0A176W0F4_MARPO</name>
<protein>
    <submittedName>
        <fullName evidence="3">Uncharacterized protein</fullName>
    </submittedName>
</protein>
<dbReference type="EMBL" id="LVLJ01002165">
    <property type="protein sequence ID" value="OAE26554.1"/>
    <property type="molecule type" value="Genomic_DNA"/>
</dbReference>
<evidence type="ECO:0000256" key="2">
    <source>
        <dbReference type="SAM" id="MobiDB-lite"/>
    </source>
</evidence>
<gene>
    <name evidence="3" type="ORF">AXG93_3817s1170</name>
</gene>
<evidence type="ECO:0000313" key="3">
    <source>
        <dbReference type="EMBL" id="OAE26554.1"/>
    </source>
</evidence>
<comment type="caution">
    <text evidence="3">The sequence shown here is derived from an EMBL/GenBank/DDBJ whole genome shotgun (WGS) entry which is preliminary data.</text>
</comment>
<feature type="region of interest" description="Disordered" evidence="2">
    <location>
        <begin position="144"/>
        <end position="203"/>
    </location>
</feature>
<feature type="compositionally biased region" description="Basic residues" evidence="2">
    <location>
        <begin position="194"/>
        <end position="203"/>
    </location>
</feature>
<evidence type="ECO:0000256" key="1">
    <source>
        <dbReference type="SAM" id="Coils"/>
    </source>
</evidence>
<evidence type="ECO:0000313" key="4">
    <source>
        <dbReference type="Proteomes" id="UP000077202"/>
    </source>
</evidence>